<evidence type="ECO:0000313" key="3">
    <source>
        <dbReference type="Proteomes" id="UP000002640"/>
    </source>
</evidence>
<sequence>MTAVSPLPPDGHLALRPAWIKLDAFDRFRAEATPSWVLSILLLTPIPCFLVNLTIESIPLADPAKGYRDSLHFQLRTNPDNIVEVCPRTQQGYVRMGIANIAAIACGAPVFPVPFTQIVPVGSMGAFGGVSCLHWRVGHLYHVLFTAMCLQIAKSLETLAAGIVVNVCQMLLNYRDILKDAQGQVRASSVQDCGIGRQCICGAEFSPARPATRDSPSEFAASDIFHLKQHCSV</sequence>
<dbReference type="InParanoid" id="G4ZKA0"/>
<dbReference type="RefSeq" id="XP_009528966.1">
    <property type="nucleotide sequence ID" value="XM_009530671.1"/>
</dbReference>
<dbReference type="AlphaFoldDB" id="G4ZKA0"/>
<gene>
    <name evidence="2" type="ORF">PHYSODRAFT_301838</name>
</gene>
<keyword evidence="1" id="KW-0472">Membrane</keyword>
<dbReference type="KEGG" id="psoj:PHYSODRAFT_301838"/>
<evidence type="ECO:0000256" key="1">
    <source>
        <dbReference type="SAM" id="Phobius"/>
    </source>
</evidence>
<reference evidence="2 3" key="1">
    <citation type="journal article" date="2006" name="Science">
        <title>Phytophthora genome sequences uncover evolutionary origins and mechanisms of pathogenesis.</title>
        <authorList>
            <person name="Tyler B.M."/>
            <person name="Tripathy S."/>
            <person name="Zhang X."/>
            <person name="Dehal P."/>
            <person name="Jiang R.H."/>
            <person name="Aerts A."/>
            <person name="Arredondo F.D."/>
            <person name="Baxter L."/>
            <person name="Bensasson D."/>
            <person name="Beynon J.L."/>
            <person name="Chapman J."/>
            <person name="Damasceno C.M."/>
            <person name="Dorrance A.E."/>
            <person name="Dou D."/>
            <person name="Dickerman A.W."/>
            <person name="Dubchak I.L."/>
            <person name="Garbelotto M."/>
            <person name="Gijzen M."/>
            <person name="Gordon S.G."/>
            <person name="Govers F."/>
            <person name="Grunwald N.J."/>
            <person name="Huang W."/>
            <person name="Ivors K.L."/>
            <person name="Jones R.W."/>
            <person name="Kamoun S."/>
            <person name="Krampis K."/>
            <person name="Lamour K.H."/>
            <person name="Lee M.K."/>
            <person name="McDonald W.H."/>
            <person name="Medina M."/>
            <person name="Meijer H.J."/>
            <person name="Nordberg E.K."/>
            <person name="Maclean D.J."/>
            <person name="Ospina-Giraldo M.D."/>
            <person name="Morris P.F."/>
            <person name="Phuntumart V."/>
            <person name="Putnam N.H."/>
            <person name="Rash S."/>
            <person name="Rose J.K."/>
            <person name="Sakihama Y."/>
            <person name="Salamov A.A."/>
            <person name="Savidor A."/>
            <person name="Scheuring C.F."/>
            <person name="Smith B.M."/>
            <person name="Sobral B.W."/>
            <person name="Terry A."/>
            <person name="Torto-Alalibo T.A."/>
            <person name="Win J."/>
            <person name="Xu Z."/>
            <person name="Zhang H."/>
            <person name="Grigoriev I.V."/>
            <person name="Rokhsar D.S."/>
            <person name="Boore J.L."/>
        </authorList>
    </citation>
    <scope>NUCLEOTIDE SEQUENCE [LARGE SCALE GENOMIC DNA]</scope>
    <source>
        <strain evidence="2 3">P6497</strain>
    </source>
</reference>
<dbReference type="Proteomes" id="UP000002640">
    <property type="component" value="Unassembled WGS sequence"/>
</dbReference>
<feature type="transmembrane region" description="Helical" evidence="1">
    <location>
        <begin position="36"/>
        <end position="55"/>
    </location>
</feature>
<keyword evidence="1" id="KW-0812">Transmembrane</keyword>
<dbReference type="GeneID" id="20642074"/>
<keyword evidence="3" id="KW-1185">Reference proteome</keyword>
<proteinExistence type="predicted"/>
<keyword evidence="1" id="KW-1133">Transmembrane helix</keyword>
<evidence type="ECO:0000313" key="2">
    <source>
        <dbReference type="EMBL" id="EGZ15217.1"/>
    </source>
</evidence>
<organism evidence="2 3">
    <name type="scientific">Phytophthora sojae (strain P6497)</name>
    <name type="common">Soybean stem and root rot agent</name>
    <name type="synonym">Phytophthora megasperma f. sp. glycines</name>
    <dbReference type="NCBI Taxonomy" id="1094619"/>
    <lineage>
        <taxon>Eukaryota</taxon>
        <taxon>Sar</taxon>
        <taxon>Stramenopiles</taxon>
        <taxon>Oomycota</taxon>
        <taxon>Peronosporomycetes</taxon>
        <taxon>Peronosporales</taxon>
        <taxon>Peronosporaceae</taxon>
        <taxon>Phytophthora</taxon>
    </lineage>
</organism>
<accession>G4ZKA0</accession>
<name>G4ZKA0_PHYSP</name>
<dbReference type="EMBL" id="JH159155">
    <property type="protein sequence ID" value="EGZ15217.1"/>
    <property type="molecule type" value="Genomic_DNA"/>
</dbReference>
<protein>
    <submittedName>
        <fullName evidence="2">Uncharacterized protein</fullName>
    </submittedName>
</protein>